<dbReference type="AlphaFoldDB" id="A0A0D8Y787"/>
<dbReference type="Proteomes" id="UP000053766">
    <property type="component" value="Unassembled WGS sequence"/>
</dbReference>
<keyword evidence="1" id="KW-0175">Coiled coil</keyword>
<dbReference type="STRING" id="29172.A0A0D8Y787"/>
<evidence type="ECO:0000259" key="2">
    <source>
        <dbReference type="PROSITE" id="PS50086"/>
    </source>
</evidence>
<dbReference type="InterPro" id="IPR035969">
    <property type="entry name" value="Rab-GAP_TBC_sf"/>
</dbReference>
<reference evidence="4" key="2">
    <citation type="journal article" date="2016" name="Sci. Rep.">
        <title>Dictyocaulus viviparus genome, variome and transcriptome elucidate lungworm biology and support future intervention.</title>
        <authorList>
            <person name="McNulty S.N."/>
            <person name="Strube C."/>
            <person name="Rosa B.A."/>
            <person name="Martin J.C."/>
            <person name="Tyagi R."/>
            <person name="Choi Y.J."/>
            <person name="Wang Q."/>
            <person name="Hallsworth Pepin K."/>
            <person name="Zhang X."/>
            <person name="Ozersky P."/>
            <person name="Wilson R.K."/>
            <person name="Sternberg P.W."/>
            <person name="Gasser R.B."/>
            <person name="Mitreva M."/>
        </authorList>
    </citation>
    <scope>NUCLEOTIDE SEQUENCE [LARGE SCALE GENOMIC DNA]</scope>
    <source>
        <strain evidence="4">HannoverDv2000</strain>
    </source>
</reference>
<dbReference type="SUPFAM" id="SSF47923">
    <property type="entry name" value="Ypt/Rab-GAP domain of gyp1p"/>
    <property type="match status" value="2"/>
</dbReference>
<dbReference type="InterPro" id="IPR000195">
    <property type="entry name" value="Rab-GAP-TBC_dom"/>
</dbReference>
<evidence type="ECO:0000313" key="3">
    <source>
        <dbReference type="EMBL" id="KJH52693.1"/>
    </source>
</evidence>
<accession>A0A0D8Y787</accession>
<dbReference type="GO" id="GO:0005783">
    <property type="term" value="C:endoplasmic reticulum"/>
    <property type="evidence" value="ECO:0007669"/>
    <property type="project" value="TreeGrafter"/>
</dbReference>
<gene>
    <name evidence="3" type="ORF">DICVIV_01154</name>
</gene>
<evidence type="ECO:0000256" key="1">
    <source>
        <dbReference type="SAM" id="Coils"/>
    </source>
</evidence>
<evidence type="ECO:0000313" key="4">
    <source>
        <dbReference type="Proteomes" id="UP000053766"/>
    </source>
</evidence>
<keyword evidence="4" id="KW-1185">Reference proteome</keyword>
<dbReference type="OrthoDB" id="289721at2759"/>
<feature type="coiled-coil region" evidence="1">
    <location>
        <begin position="21"/>
        <end position="48"/>
    </location>
</feature>
<reference evidence="3 4" key="1">
    <citation type="submission" date="2013-11" db="EMBL/GenBank/DDBJ databases">
        <title>Draft genome of the bovine lungworm Dictyocaulus viviparus.</title>
        <authorList>
            <person name="Mitreva M."/>
        </authorList>
    </citation>
    <scope>NUCLEOTIDE SEQUENCE [LARGE SCALE GENOMIC DNA]</scope>
    <source>
        <strain evidence="3 4">HannoverDv2000</strain>
    </source>
</reference>
<dbReference type="Gene3D" id="1.10.472.80">
    <property type="entry name" value="Ypt/Rab-GAP domain of gyp1p, domain 3"/>
    <property type="match status" value="1"/>
</dbReference>
<dbReference type="Pfam" id="PF00566">
    <property type="entry name" value="RabGAP-TBC"/>
    <property type="match status" value="1"/>
</dbReference>
<protein>
    <submittedName>
        <fullName evidence="3">TBC domain protein</fullName>
    </submittedName>
</protein>
<dbReference type="PANTHER" id="PTHR13399:SF2">
    <property type="entry name" value="TRANSLOCON-ASSOCIATED PROTEIN SUBUNIT GAMMA"/>
    <property type="match status" value="1"/>
</dbReference>
<sequence>MRGLHTVYGYASLIGANSQNTIRLRNELVFLNNEIEKTNKRLVKVVRQRAFYQAKQAAKCAVLSAILMAASQKTNADSNIRFSLEPSNNGGVNEWKRAMKAIVRIPGGIPSFIRIKLWSILGDIYIKSAGFNWEQIRCNTLSEKVQPDDGKIHSQILKDISRTGWCEFDDEKKLKQVLLGYARYNKIIGYCQGFNVIAALILQVVEYRTDIALKVMIFLIEHVLPRGYFDQTLGALSVDMIVMRDLMLQRLPATTQHLEELQKSSNIGYEPPLSNIFSMHWFLTLFTTCLPRNCVMRVWDALMLNGSEILMRTAIVLWSKISREILNTPNVDAFYTLMKNLCKNLVDMDEDEQDHLINIVYNMAEFPYPGLAELREKHTWNIQPLSTTLEPFQKTFNNISYEEFSEIKMICTPCTFEIV</sequence>
<dbReference type="PANTHER" id="PTHR13399">
    <property type="entry name" value="TRANSLOCON-ASSOCIATED PROTEIN TRAP , GAMMA SUBUNIT"/>
    <property type="match status" value="1"/>
</dbReference>
<dbReference type="Gene3D" id="1.10.8.270">
    <property type="entry name" value="putative rabgap domain of human tbc1 domain family member 14 like domains"/>
    <property type="match status" value="1"/>
</dbReference>
<name>A0A0D8Y787_DICVI</name>
<dbReference type="EMBL" id="KN716161">
    <property type="protein sequence ID" value="KJH52693.1"/>
    <property type="molecule type" value="Genomic_DNA"/>
</dbReference>
<dbReference type="PROSITE" id="PS50086">
    <property type="entry name" value="TBC_RABGAP"/>
    <property type="match status" value="1"/>
</dbReference>
<feature type="domain" description="Rab-GAP TBC" evidence="2">
    <location>
        <begin position="108"/>
        <end position="306"/>
    </location>
</feature>
<proteinExistence type="predicted"/>
<organism evidence="3 4">
    <name type="scientific">Dictyocaulus viviparus</name>
    <name type="common">Bovine lungworm</name>
    <dbReference type="NCBI Taxonomy" id="29172"/>
    <lineage>
        <taxon>Eukaryota</taxon>
        <taxon>Metazoa</taxon>
        <taxon>Ecdysozoa</taxon>
        <taxon>Nematoda</taxon>
        <taxon>Chromadorea</taxon>
        <taxon>Rhabditida</taxon>
        <taxon>Rhabditina</taxon>
        <taxon>Rhabditomorpha</taxon>
        <taxon>Strongyloidea</taxon>
        <taxon>Metastrongylidae</taxon>
        <taxon>Dictyocaulus</taxon>
    </lineage>
</organism>
<dbReference type="SMART" id="SM00164">
    <property type="entry name" value="TBC"/>
    <property type="match status" value="1"/>
</dbReference>